<keyword evidence="6" id="KW-1185">Reference proteome</keyword>
<dbReference type="SUPFAM" id="SSF56317">
    <property type="entry name" value="Carbon-nitrogen hydrolase"/>
    <property type="match status" value="1"/>
</dbReference>
<dbReference type="PANTHER" id="PTHR10609">
    <property type="entry name" value="BIOTINIDASE-RELATED"/>
    <property type="match status" value="1"/>
</dbReference>
<dbReference type="PROSITE" id="PS50263">
    <property type="entry name" value="CN_HYDROLASE"/>
    <property type="match status" value="1"/>
</dbReference>
<dbReference type="Pfam" id="PF00795">
    <property type="entry name" value="CN_hydrolase"/>
    <property type="match status" value="1"/>
</dbReference>
<feature type="domain" description="CN hydrolase" evidence="4">
    <location>
        <begin position="29"/>
        <end position="308"/>
    </location>
</feature>
<dbReference type="InterPro" id="IPR043957">
    <property type="entry name" value="Vanin_C"/>
</dbReference>
<evidence type="ECO:0000313" key="5">
    <source>
        <dbReference type="EMBL" id="KYR02803.1"/>
    </source>
</evidence>
<feature type="chain" id="PRO_5007593766" description="CN hydrolase domain-containing protein" evidence="3">
    <location>
        <begin position="24"/>
        <end position="478"/>
    </location>
</feature>
<reference evidence="5 6" key="1">
    <citation type="submission" date="2015-12" db="EMBL/GenBank/DDBJ databases">
        <title>Dictyostelia acquired genes for synthesis and detection of signals that induce cell-type specialization by lateral gene transfer from prokaryotes.</title>
        <authorList>
            <person name="Gloeckner G."/>
            <person name="Schaap P."/>
        </authorList>
    </citation>
    <scope>NUCLEOTIDE SEQUENCE [LARGE SCALE GENOMIC DNA]</scope>
    <source>
        <strain evidence="5 6">TK</strain>
    </source>
</reference>
<dbReference type="Proteomes" id="UP000076078">
    <property type="component" value="Unassembled WGS sequence"/>
</dbReference>
<comment type="similarity">
    <text evidence="1">Belongs to the carbon-nitrogen hydrolase superfamily. BTD/VNN family.</text>
</comment>
<sequence>MISQNQFIIYILLIIALFNCINAQSDDYYIGAVVEYSPVYKYNFSQDAVSYMMENVKQYSIHTETAKKEGAQIIVFPEYGIIGTFFNDTRDGIYEYLEYIPNVNSSSTIFLPCTDDNFNDRPILKTLSCVALENDIYMSVNMGDVQNCTVGVDSGCTDGRFQYNTQVIFNRQGQVIAKYHKSHLFYEPYFDEPSQPDPVTFTTDFNVTFGVMICFDILFQEPQSTIFKNGSIRNLIYSSEWVNENFIYARQIQMSWSYINNNNIMAANSGSSGLVSGSGIYSSGKVLNSTVNGGYQPKTKLLISHIPKIPPTIYTPSPPVSGSSDSNEVTLPYINSTNLQFIISPGKNETYEVSQDGFNCKFNYVSHHESFEPTVYQLSSFSGSFNLLSGQICLVTACTGNITNAFCDSPIFQNNNVILDFTELTGWNFESNVNIYPMITAQPVVSLSSYDISTAINRVETNRPIKGFIGSSLFGVEW</sequence>
<keyword evidence="2" id="KW-0378">Hydrolase</keyword>
<dbReference type="STRING" id="361077.A0A152A9A3"/>
<dbReference type="Gene3D" id="3.60.110.10">
    <property type="entry name" value="Carbon-nitrogen hydrolase"/>
    <property type="match status" value="1"/>
</dbReference>
<comment type="caution">
    <text evidence="5">The sequence shown here is derived from an EMBL/GenBank/DDBJ whole genome shotgun (WGS) entry which is preliminary data.</text>
</comment>
<dbReference type="PANTHER" id="PTHR10609:SF27">
    <property type="entry name" value="CN HYDROLASE DOMAIN-CONTAINING PROTEIN-RELATED"/>
    <property type="match status" value="1"/>
</dbReference>
<evidence type="ECO:0000256" key="1">
    <source>
        <dbReference type="ARBA" id="ARBA00008225"/>
    </source>
</evidence>
<evidence type="ECO:0000313" key="6">
    <source>
        <dbReference type="Proteomes" id="UP000076078"/>
    </source>
</evidence>
<proteinExistence type="inferred from homology"/>
<dbReference type="AlphaFoldDB" id="A0A152A9A3"/>
<evidence type="ECO:0000259" key="4">
    <source>
        <dbReference type="PROSITE" id="PS50263"/>
    </source>
</evidence>
<dbReference type="OrthoDB" id="10250282at2759"/>
<feature type="signal peptide" evidence="3">
    <location>
        <begin position="1"/>
        <end position="23"/>
    </location>
</feature>
<evidence type="ECO:0000256" key="3">
    <source>
        <dbReference type="SAM" id="SignalP"/>
    </source>
</evidence>
<accession>A0A152A9A3</accession>
<dbReference type="InterPro" id="IPR003010">
    <property type="entry name" value="C-N_Hydrolase"/>
</dbReference>
<name>A0A152A9A3_TIELA</name>
<dbReference type="GO" id="GO:0016787">
    <property type="term" value="F:hydrolase activity"/>
    <property type="evidence" value="ECO:0007669"/>
    <property type="project" value="UniProtKB-KW"/>
</dbReference>
<dbReference type="OMA" id="HKTHLYF"/>
<protein>
    <recommendedName>
        <fullName evidence="4">CN hydrolase domain-containing protein</fullName>
    </recommendedName>
</protein>
<dbReference type="EMBL" id="LODT01000001">
    <property type="protein sequence ID" value="KYR02803.1"/>
    <property type="molecule type" value="Genomic_DNA"/>
</dbReference>
<keyword evidence="3" id="KW-0732">Signal</keyword>
<dbReference type="InterPro" id="IPR036526">
    <property type="entry name" value="C-N_Hydrolase_sf"/>
</dbReference>
<organism evidence="5 6">
    <name type="scientific">Tieghemostelium lacteum</name>
    <name type="common">Slime mold</name>
    <name type="synonym">Dictyostelium lacteum</name>
    <dbReference type="NCBI Taxonomy" id="361077"/>
    <lineage>
        <taxon>Eukaryota</taxon>
        <taxon>Amoebozoa</taxon>
        <taxon>Evosea</taxon>
        <taxon>Eumycetozoa</taxon>
        <taxon>Dictyostelia</taxon>
        <taxon>Dictyosteliales</taxon>
        <taxon>Raperosteliaceae</taxon>
        <taxon>Tieghemostelium</taxon>
    </lineage>
</organism>
<dbReference type="Pfam" id="PF19018">
    <property type="entry name" value="Vanin_C"/>
    <property type="match status" value="1"/>
</dbReference>
<gene>
    <name evidence="5" type="ORF">DLAC_00268</name>
</gene>
<evidence type="ECO:0000256" key="2">
    <source>
        <dbReference type="ARBA" id="ARBA00022801"/>
    </source>
</evidence>
<dbReference type="InterPro" id="IPR040154">
    <property type="entry name" value="Biotinidase/VNN"/>
</dbReference>
<dbReference type="InParanoid" id="A0A152A9A3"/>